<protein>
    <submittedName>
        <fullName evidence="1">Uncharacterized protein</fullName>
    </submittedName>
</protein>
<comment type="caution">
    <text evidence="1">The sequence shown here is derived from an EMBL/GenBank/DDBJ whole genome shotgun (WGS) entry which is preliminary data.</text>
</comment>
<proteinExistence type="predicted"/>
<reference evidence="1" key="2">
    <citation type="journal article" date="2023" name="Science">
        <title>Genomic signatures of disease resistance in endangered staghorn corals.</title>
        <authorList>
            <person name="Vollmer S.V."/>
            <person name="Selwyn J.D."/>
            <person name="Despard B.A."/>
            <person name="Roesel C.L."/>
        </authorList>
    </citation>
    <scope>NUCLEOTIDE SEQUENCE</scope>
    <source>
        <strain evidence="1">K2</strain>
    </source>
</reference>
<dbReference type="Proteomes" id="UP001249851">
    <property type="component" value="Unassembled WGS sequence"/>
</dbReference>
<sequence>MPLQQHTKGCVFEPILVRDNFVSFQKSKVLLTSSPVLPLWLPATTKQTVRLATDTLFLMIEPNHYDEIPSFIAYFSLESFWDEVWRDFREKDIEFLTLKKQRETRKDVVPCQEGICVLSQREIQSMQDHRKLRKTLDYLTDEVAKESQRRKRDSLPEIVLRDSSVTLRMPSPILAGEKEERRLDNVTSIKLSLHGKKHPNFNTLQLIIPSKRGTVVLVEIVLVSKSQCPQTQAKSFSFSDDLGKHICCHLYSKVSRHFGGLQKPHFHAN</sequence>
<gene>
    <name evidence="1" type="ORF">P5673_012783</name>
</gene>
<organism evidence="1 2">
    <name type="scientific">Acropora cervicornis</name>
    <name type="common">Staghorn coral</name>
    <dbReference type="NCBI Taxonomy" id="6130"/>
    <lineage>
        <taxon>Eukaryota</taxon>
        <taxon>Metazoa</taxon>
        <taxon>Cnidaria</taxon>
        <taxon>Anthozoa</taxon>
        <taxon>Hexacorallia</taxon>
        <taxon>Scleractinia</taxon>
        <taxon>Astrocoeniina</taxon>
        <taxon>Acroporidae</taxon>
        <taxon>Acropora</taxon>
    </lineage>
</organism>
<evidence type="ECO:0000313" key="2">
    <source>
        <dbReference type="Proteomes" id="UP001249851"/>
    </source>
</evidence>
<accession>A0AAD9V7N6</accession>
<dbReference type="AlphaFoldDB" id="A0AAD9V7N6"/>
<reference evidence="1" key="1">
    <citation type="journal article" date="2023" name="G3 (Bethesda)">
        <title>Whole genome assembly and annotation of the endangered Caribbean coral Acropora cervicornis.</title>
        <authorList>
            <person name="Selwyn J.D."/>
            <person name="Vollmer S.V."/>
        </authorList>
    </citation>
    <scope>NUCLEOTIDE SEQUENCE</scope>
    <source>
        <strain evidence="1">K2</strain>
    </source>
</reference>
<dbReference type="EMBL" id="JARQWQ010000024">
    <property type="protein sequence ID" value="KAK2563780.1"/>
    <property type="molecule type" value="Genomic_DNA"/>
</dbReference>
<evidence type="ECO:0000313" key="1">
    <source>
        <dbReference type="EMBL" id="KAK2563780.1"/>
    </source>
</evidence>
<keyword evidence="2" id="KW-1185">Reference proteome</keyword>
<name>A0AAD9V7N6_ACRCE</name>